<name>A0A183HJT5_9BILA</name>
<accession>A0A183HJT5</accession>
<evidence type="ECO:0000313" key="2">
    <source>
        <dbReference type="Proteomes" id="UP000267606"/>
    </source>
</evidence>
<sequence>MSCEICACEKVVAEVTTEVTQNFHAAQNYPLLLLEPKLSIQQQQPYLLQNRQMHNPEYEHQNCSQERSAMLPGSCV</sequence>
<dbReference type="EMBL" id="UZAJ01008285">
    <property type="protein sequence ID" value="VDO52393.1"/>
    <property type="molecule type" value="Genomic_DNA"/>
</dbReference>
<dbReference type="WBParaSite" id="OFLC_0000774601-mRNA-1">
    <property type="protein sequence ID" value="OFLC_0000774601-mRNA-1"/>
    <property type="gene ID" value="OFLC_0000774601"/>
</dbReference>
<evidence type="ECO:0000313" key="1">
    <source>
        <dbReference type="EMBL" id="VDO52393.1"/>
    </source>
</evidence>
<reference evidence="3" key="1">
    <citation type="submission" date="2016-06" db="UniProtKB">
        <authorList>
            <consortium name="WormBaseParasite"/>
        </authorList>
    </citation>
    <scope>IDENTIFICATION</scope>
</reference>
<dbReference type="Proteomes" id="UP000267606">
    <property type="component" value="Unassembled WGS sequence"/>
</dbReference>
<dbReference type="AlphaFoldDB" id="A0A183HJT5"/>
<keyword evidence="2" id="KW-1185">Reference proteome</keyword>
<protein>
    <submittedName>
        <fullName evidence="3">Ovule protein</fullName>
    </submittedName>
</protein>
<gene>
    <name evidence="1" type="ORF">OFLC_LOCUS7748</name>
</gene>
<organism evidence="3">
    <name type="scientific">Onchocerca flexuosa</name>
    <dbReference type="NCBI Taxonomy" id="387005"/>
    <lineage>
        <taxon>Eukaryota</taxon>
        <taxon>Metazoa</taxon>
        <taxon>Ecdysozoa</taxon>
        <taxon>Nematoda</taxon>
        <taxon>Chromadorea</taxon>
        <taxon>Rhabditida</taxon>
        <taxon>Spirurina</taxon>
        <taxon>Spiruromorpha</taxon>
        <taxon>Filarioidea</taxon>
        <taxon>Onchocercidae</taxon>
        <taxon>Onchocerca</taxon>
    </lineage>
</organism>
<proteinExistence type="predicted"/>
<evidence type="ECO:0000313" key="3">
    <source>
        <dbReference type="WBParaSite" id="OFLC_0000774601-mRNA-1"/>
    </source>
</evidence>
<reference evidence="1 2" key="2">
    <citation type="submission" date="2018-11" db="EMBL/GenBank/DDBJ databases">
        <authorList>
            <consortium name="Pathogen Informatics"/>
        </authorList>
    </citation>
    <scope>NUCLEOTIDE SEQUENCE [LARGE SCALE GENOMIC DNA]</scope>
</reference>